<sequence length="167" mass="18687">MAMRCDHQPGQPGEEAVILHTQINAVIKLHDYRIVQVSSGTVTPLVQLNLRTPDPALDGLKGGQVWCTGRLECHGKRFSRPRVKKRLEKAAAGVTGDLVGGEKSKVPMLSCNVRRTALASHYDDGLQTEKTLRFYAQFEESFRGPGEEEEEEEKVEEEEEKVEVEEV</sequence>
<accession>A0AAE1U3X2</accession>
<dbReference type="AlphaFoldDB" id="A0AAE1U3X2"/>
<evidence type="ECO:0000256" key="1">
    <source>
        <dbReference type="SAM" id="MobiDB-lite"/>
    </source>
</evidence>
<feature type="region of interest" description="Disordered" evidence="1">
    <location>
        <begin position="141"/>
        <end position="167"/>
    </location>
</feature>
<reference evidence="2" key="1">
    <citation type="submission" date="2023-11" db="EMBL/GenBank/DDBJ databases">
        <title>Genome assemblies of two species of porcelain crab, Petrolisthes cinctipes and Petrolisthes manimaculis (Anomura: Porcellanidae).</title>
        <authorList>
            <person name="Angst P."/>
        </authorList>
    </citation>
    <scope>NUCLEOTIDE SEQUENCE</scope>
    <source>
        <strain evidence="2">PB745_02</strain>
        <tissue evidence="2">Gill</tissue>
    </source>
</reference>
<comment type="caution">
    <text evidence="2">The sequence shown here is derived from an EMBL/GenBank/DDBJ whole genome shotgun (WGS) entry which is preliminary data.</text>
</comment>
<gene>
    <name evidence="2" type="ORF">Pmani_022975</name>
</gene>
<name>A0AAE1U3X2_9EUCA</name>
<evidence type="ECO:0000313" key="2">
    <source>
        <dbReference type="EMBL" id="KAK4305119.1"/>
    </source>
</evidence>
<dbReference type="EMBL" id="JAWZYT010002330">
    <property type="protein sequence ID" value="KAK4305119.1"/>
    <property type="molecule type" value="Genomic_DNA"/>
</dbReference>
<keyword evidence="3" id="KW-1185">Reference proteome</keyword>
<protein>
    <submittedName>
        <fullName evidence="2">Uncharacterized protein</fullName>
    </submittedName>
</protein>
<dbReference type="Proteomes" id="UP001292094">
    <property type="component" value="Unassembled WGS sequence"/>
</dbReference>
<feature type="compositionally biased region" description="Acidic residues" evidence="1">
    <location>
        <begin position="147"/>
        <end position="167"/>
    </location>
</feature>
<organism evidence="2 3">
    <name type="scientific">Petrolisthes manimaculis</name>
    <dbReference type="NCBI Taxonomy" id="1843537"/>
    <lineage>
        <taxon>Eukaryota</taxon>
        <taxon>Metazoa</taxon>
        <taxon>Ecdysozoa</taxon>
        <taxon>Arthropoda</taxon>
        <taxon>Crustacea</taxon>
        <taxon>Multicrustacea</taxon>
        <taxon>Malacostraca</taxon>
        <taxon>Eumalacostraca</taxon>
        <taxon>Eucarida</taxon>
        <taxon>Decapoda</taxon>
        <taxon>Pleocyemata</taxon>
        <taxon>Anomura</taxon>
        <taxon>Galatheoidea</taxon>
        <taxon>Porcellanidae</taxon>
        <taxon>Petrolisthes</taxon>
    </lineage>
</organism>
<proteinExistence type="predicted"/>
<evidence type="ECO:0000313" key="3">
    <source>
        <dbReference type="Proteomes" id="UP001292094"/>
    </source>
</evidence>